<feature type="transmembrane region" description="Helical" evidence="1">
    <location>
        <begin position="12"/>
        <end position="33"/>
    </location>
</feature>
<reference evidence="2" key="1">
    <citation type="submission" date="2020-09" db="EMBL/GenBank/DDBJ databases">
        <title>Brevundimonas sp. LVF2 isolated from a puddle in Goettingen, Germany.</title>
        <authorList>
            <person name="Friedrich I."/>
            <person name="Klassen A."/>
            <person name="Hannes N."/>
            <person name="Schneider D."/>
            <person name="Hertel R."/>
            <person name="Daniel R."/>
        </authorList>
    </citation>
    <scope>NUCLEOTIDE SEQUENCE</scope>
    <source>
        <strain evidence="2">LVF2</strain>
    </source>
</reference>
<accession>A0A975C2P7</accession>
<sequence>MRDRLHHLMTTAVNALGHPASLVVLLIAALVWRRIEPDSFDLHAVATLVAIAMTLIIQRGQNRDTAALQAKLDELILATEGARNEMAGLDEETADDIEEIKRTS</sequence>
<gene>
    <name evidence="2" type="ORF">IFJ75_07975</name>
</gene>
<dbReference type="GO" id="GO:0055085">
    <property type="term" value="P:transmembrane transport"/>
    <property type="evidence" value="ECO:0007669"/>
    <property type="project" value="InterPro"/>
</dbReference>
<keyword evidence="1" id="KW-0472">Membrane</keyword>
<protein>
    <submittedName>
        <fullName evidence="2">Low affinity iron permease family protein</fullName>
    </submittedName>
</protein>
<dbReference type="AlphaFoldDB" id="A0A975C2P7"/>
<dbReference type="KEGG" id="bgoe:IFJ75_07975"/>
<dbReference type="Pfam" id="PF04120">
    <property type="entry name" value="Iron_permease"/>
    <property type="match status" value="1"/>
</dbReference>
<dbReference type="RefSeq" id="WP_207932057.1">
    <property type="nucleotide sequence ID" value="NZ_CP062222.1"/>
</dbReference>
<evidence type="ECO:0000313" key="2">
    <source>
        <dbReference type="EMBL" id="QTC92778.1"/>
    </source>
</evidence>
<feature type="transmembrane region" description="Helical" evidence="1">
    <location>
        <begin position="39"/>
        <end position="57"/>
    </location>
</feature>
<keyword evidence="1" id="KW-1133">Transmembrane helix</keyword>
<keyword evidence="1" id="KW-0812">Transmembrane</keyword>
<organism evidence="2 3">
    <name type="scientific">Brevundimonas goettingensis</name>
    <dbReference type="NCBI Taxonomy" id="2774190"/>
    <lineage>
        <taxon>Bacteria</taxon>
        <taxon>Pseudomonadati</taxon>
        <taxon>Pseudomonadota</taxon>
        <taxon>Alphaproteobacteria</taxon>
        <taxon>Caulobacterales</taxon>
        <taxon>Caulobacteraceae</taxon>
        <taxon>Brevundimonas</taxon>
    </lineage>
</organism>
<dbReference type="EMBL" id="CP062222">
    <property type="protein sequence ID" value="QTC92778.1"/>
    <property type="molecule type" value="Genomic_DNA"/>
</dbReference>
<evidence type="ECO:0000313" key="3">
    <source>
        <dbReference type="Proteomes" id="UP000663918"/>
    </source>
</evidence>
<name>A0A975C2P7_9CAUL</name>
<evidence type="ECO:0000256" key="1">
    <source>
        <dbReference type="SAM" id="Phobius"/>
    </source>
</evidence>
<keyword evidence="3" id="KW-1185">Reference proteome</keyword>
<proteinExistence type="predicted"/>
<dbReference type="InterPro" id="IPR007251">
    <property type="entry name" value="Iron_permease_Fet4"/>
</dbReference>
<dbReference type="Proteomes" id="UP000663918">
    <property type="component" value="Chromosome"/>
</dbReference>